<protein>
    <recommendedName>
        <fullName evidence="3">EGF-like domain-containing protein</fullName>
    </recommendedName>
</protein>
<feature type="domain" description="EGF-like" evidence="3">
    <location>
        <begin position="18"/>
        <end position="58"/>
    </location>
</feature>
<proteinExistence type="predicted"/>
<evidence type="ECO:0000259" key="3">
    <source>
        <dbReference type="PROSITE" id="PS50026"/>
    </source>
</evidence>
<sequence>MNVILEVFTLDTPCVSGHGVPCAEKGQKTFCLNGGICYSIGPKQLCRCIDNYTGERCEEILLASVETGPQSNFLINFLILGSFLGLIFLGLVVFCCRRKLKNRSEDGP</sequence>
<evidence type="ECO:0000256" key="1">
    <source>
        <dbReference type="PROSITE-ProRule" id="PRU00076"/>
    </source>
</evidence>
<dbReference type="PROSITE" id="PS00022">
    <property type="entry name" value="EGF_1"/>
    <property type="match status" value="1"/>
</dbReference>
<evidence type="ECO:0000256" key="2">
    <source>
        <dbReference type="SAM" id="Phobius"/>
    </source>
</evidence>
<dbReference type="AlphaFoldDB" id="A0AAV7BVG9"/>
<dbReference type="Proteomes" id="UP000824782">
    <property type="component" value="Unassembled WGS sequence"/>
</dbReference>
<accession>A0AAV7BVG9</accession>
<name>A0AAV7BVG9_ENGPU</name>
<dbReference type="EMBL" id="WNYA01000004">
    <property type="protein sequence ID" value="KAG8576457.1"/>
    <property type="molecule type" value="Genomic_DNA"/>
</dbReference>
<comment type="caution">
    <text evidence="4">The sequence shown here is derived from an EMBL/GenBank/DDBJ whole genome shotgun (WGS) entry which is preliminary data.</text>
</comment>
<feature type="transmembrane region" description="Helical" evidence="2">
    <location>
        <begin position="73"/>
        <end position="94"/>
    </location>
</feature>
<keyword evidence="5" id="KW-1185">Reference proteome</keyword>
<dbReference type="PROSITE" id="PS50026">
    <property type="entry name" value="EGF_3"/>
    <property type="match status" value="1"/>
</dbReference>
<keyword evidence="2" id="KW-0812">Transmembrane</keyword>
<feature type="disulfide bond" evidence="1">
    <location>
        <begin position="48"/>
        <end position="57"/>
    </location>
</feature>
<dbReference type="InterPro" id="IPR000742">
    <property type="entry name" value="EGF"/>
</dbReference>
<evidence type="ECO:0000313" key="4">
    <source>
        <dbReference type="EMBL" id="KAG8576456.1"/>
    </source>
</evidence>
<comment type="caution">
    <text evidence="1">Lacks conserved residue(s) required for the propagation of feature annotation.</text>
</comment>
<dbReference type="Gene3D" id="2.10.25.10">
    <property type="entry name" value="Laminin"/>
    <property type="match status" value="1"/>
</dbReference>
<evidence type="ECO:0000313" key="5">
    <source>
        <dbReference type="Proteomes" id="UP000824782"/>
    </source>
</evidence>
<keyword evidence="1" id="KW-0245">EGF-like domain</keyword>
<keyword evidence="2" id="KW-0472">Membrane</keyword>
<keyword evidence="2" id="KW-1133">Transmembrane helix</keyword>
<keyword evidence="1" id="KW-1015">Disulfide bond</keyword>
<dbReference type="EMBL" id="WNYA01000004">
    <property type="protein sequence ID" value="KAG8576456.1"/>
    <property type="molecule type" value="Genomic_DNA"/>
</dbReference>
<dbReference type="SUPFAM" id="SSF57196">
    <property type="entry name" value="EGF/Laminin"/>
    <property type="match status" value="1"/>
</dbReference>
<gene>
    <name evidence="4" type="ORF">GDO81_009868</name>
</gene>
<reference evidence="4" key="1">
    <citation type="thesis" date="2020" institute="ProQuest LLC" country="789 East Eisenhower Parkway, Ann Arbor, MI, USA">
        <title>Comparative Genomics and Chromosome Evolution.</title>
        <authorList>
            <person name="Mudd A.B."/>
        </authorList>
    </citation>
    <scope>NUCLEOTIDE SEQUENCE</scope>
    <source>
        <strain evidence="4">237g6f4</strain>
        <tissue evidence="4">Blood</tissue>
    </source>
</reference>
<organism evidence="4 5">
    <name type="scientific">Engystomops pustulosus</name>
    <name type="common">Tungara frog</name>
    <name type="synonym">Physalaemus pustulosus</name>
    <dbReference type="NCBI Taxonomy" id="76066"/>
    <lineage>
        <taxon>Eukaryota</taxon>
        <taxon>Metazoa</taxon>
        <taxon>Chordata</taxon>
        <taxon>Craniata</taxon>
        <taxon>Vertebrata</taxon>
        <taxon>Euteleostomi</taxon>
        <taxon>Amphibia</taxon>
        <taxon>Batrachia</taxon>
        <taxon>Anura</taxon>
        <taxon>Neobatrachia</taxon>
        <taxon>Hyloidea</taxon>
        <taxon>Leptodactylidae</taxon>
        <taxon>Leiuperinae</taxon>
        <taxon>Engystomops</taxon>
    </lineage>
</organism>